<organism evidence="1">
    <name type="scientific">Lepeophtheirus salmonis</name>
    <name type="common">Salmon louse</name>
    <name type="synonym">Caligus salmonis</name>
    <dbReference type="NCBI Taxonomy" id="72036"/>
    <lineage>
        <taxon>Eukaryota</taxon>
        <taxon>Metazoa</taxon>
        <taxon>Ecdysozoa</taxon>
        <taxon>Arthropoda</taxon>
        <taxon>Crustacea</taxon>
        <taxon>Multicrustacea</taxon>
        <taxon>Hexanauplia</taxon>
        <taxon>Copepoda</taxon>
        <taxon>Siphonostomatoida</taxon>
        <taxon>Caligidae</taxon>
        <taxon>Lepeophtheirus</taxon>
    </lineage>
</organism>
<name>A0A0K2TFQ0_LEPSM</name>
<evidence type="ECO:0000313" key="1">
    <source>
        <dbReference type="EMBL" id="CDW24397.1"/>
    </source>
</evidence>
<accession>A0A0K2TFQ0</accession>
<feature type="non-terminal residue" evidence="1">
    <location>
        <position position="1"/>
    </location>
</feature>
<reference evidence="1" key="1">
    <citation type="submission" date="2014-05" db="EMBL/GenBank/DDBJ databases">
        <authorList>
            <person name="Chronopoulou M."/>
        </authorList>
    </citation>
    <scope>NUCLEOTIDE SEQUENCE</scope>
    <source>
        <tissue evidence="1">Whole organism</tissue>
    </source>
</reference>
<proteinExistence type="predicted"/>
<sequence>SQVIFIFRGTCATNDLSIIGDEIHRKKHLFSVSLLKCRYPWTRA</sequence>
<dbReference type="EMBL" id="HACA01007036">
    <property type="protein sequence ID" value="CDW24397.1"/>
    <property type="molecule type" value="Transcribed_RNA"/>
</dbReference>
<protein>
    <submittedName>
        <fullName evidence="1">Uncharacterized protein</fullName>
    </submittedName>
</protein>
<dbReference type="AlphaFoldDB" id="A0A0K2TFQ0"/>